<name>A0AA39MU26_9AGAR</name>
<gene>
    <name evidence="3" type="ORF">EV421DRAFT_1733715</name>
</gene>
<proteinExistence type="predicted"/>
<evidence type="ECO:0000256" key="2">
    <source>
        <dbReference type="SAM" id="Phobius"/>
    </source>
</evidence>
<keyword evidence="2" id="KW-1133">Transmembrane helix</keyword>
<evidence type="ECO:0000256" key="1">
    <source>
        <dbReference type="SAM" id="MobiDB-lite"/>
    </source>
</evidence>
<feature type="region of interest" description="Disordered" evidence="1">
    <location>
        <begin position="234"/>
        <end position="259"/>
    </location>
</feature>
<evidence type="ECO:0000313" key="4">
    <source>
        <dbReference type="Proteomes" id="UP001175226"/>
    </source>
</evidence>
<evidence type="ECO:0000313" key="3">
    <source>
        <dbReference type="EMBL" id="KAK0447151.1"/>
    </source>
</evidence>
<dbReference type="AlphaFoldDB" id="A0AA39MU26"/>
<sequence>MDLIIGFPDVENSGGEGWSSDAWQWGHQGYRRTEELCSPTQIIGNARVWGGWGSWAERGRPMLDIGRVDGGGRVNRRTVTILASFLMNDGPPAMPRRVYSSLSSLAVGVPILVLPSQSWSPALLPCPCLLSFGIGHPQDHAITLFHSKNPPATVVIVIVLLGVGFLVSVFVLWGISRRDGSRFRVSEHIPDCHSVRSSCAAAIGTNVGVGGCSVCWDGDGIVFVAVTAGQDTRNPGLLGPPDAQNGAKNKNIKERTVHH</sequence>
<comment type="caution">
    <text evidence="3">The sequence shown here is derived from an EMBL/GenBank/DDBJ whole genome shotgun (WGS) entry which is preliminary data.</text>
</comment>
<dbReference type="Proteomes" id="UP001175226">
    <property type="component" value="Unassembled WGS sequence"/>
</dbReference>
<accession>A0AA39MU26</accession>
<keyword evidence="4" id="KW-1185">Reference proteome</keyword>
<feature type="transmembrane region" description="Helical" evidence="2">
    <location>
        <begin position="154"/>
        <end position="175"/>
    </location>
</feature>
<keyword evidence="2" id="KW-0472">Membrane</keyword>
<organism evidence="3 4">
    <name type="scientific">Armillaria borealis</name>
    <dbReference type="NCBI Taxonomy" id="47425"/>
    <lineage>
        <taxon>Eukaryota</taxon>
        <taxon>Fungi</taxon>
        <taxon>Dikarya</taxon>
        <taxon>Basidiomycota</taxon>
        <taxon>Agaricomycotina</taxon>
        <taxon>Agaricomycetes</taxon>
        <taxon>Agaricomycetidae</taxon>
        <taxon>Agaricales</taxon>
        <taxon>Marasmiineae</taxon>
        <taxon>Physalacriaceae</taxon>
        <taxon>Armillaria</taxon>
    </lineage>
</organism>
<protein>
    <submittedName>
        <fullName evidence="3">Uncharacterized protein</fullName>
    </submittedName>
</protein>
<keyword evidence="2" id="KW-0812">Transmembrane</keyword>
<dbReference type="EMBL" id="JAUEPT010000012">
    <property type="protein sequence ID" value="KAK0447151.1"/>
    <property type="molecule type" value="Genomic_DNA"/>
</dbReference>
<reference evidence="3" key="1">
    <citation type="submission" date="2023-06" db="EMBL/GenBank/DDBJ databases">
        <authorList>
            <consortium name="Lawrence Berkeley National Laboratory"/>
            <person name="Ahrendt S."/>
            <person name="Sahu N."/>
            <person name="Indic B."/>
            <person name="Wong-Bajracharya J."/>
            <person name="Merenyi Z."/>
            <person name="Ke H.-M."/>
            <person name="Monk M."/>
            <person name="Kocsube S."/>
            <person name="Drula E."/>
            <person name="Lipzen A."/>
            <person name="Balint B."/>
            <person name="Henrissat B."/>
            <person name="Andreopoulos B."/>
            <person name="Martin F.M."/>
            <person name="Harder C.B."/>
            <person name="Rigling D."/>
            <person name="Ford K.L."/>
            <person name="Foster G.D."/>
            <person name="Pangilinan J."/>
            <person name="Papanicolaou A."/>
            <person name="Barry K."/>
            <person name="LaButti K."/>
            <person name="Viragh M."/>
            <person name="Koriabine M."/>
            <person name="Yan M."/>
            <person name="Riley R."/>
            <person name="Champramary S."/>
            <person name="Plett K.L."/>
            <person name="Tsai I.J."/>
            <person name="Slot J."/>
            <person name="Sipos G."/>
            <person name="Plett J."/>
            <person name="Nagy L.G."/>
            <person name="Grigoriev I.V."/>
        </authorList>
    </citation>
    <scope>NUCLEOTIDE SEQUENCE</scope>
    <source>
        <strain evidence="3">FPL87.14</strain>
    </source>
</reference>